<accession>A0A239EMD9</accession>
<evidence type="ECO:0000256" key="5">
    <source>
        <dbReference type="ARBA" id="ARBA00013198"/>
    </source>
</evidence>
<evidence type="ECO:0000256" key="4">
    <source>
        <dbReference type="ARBA" id="ARBA00010662"/>
    </source>
</evidence>
<keyword evidence="10" id="KW-1185">Reference proteome</keyword>
<dbReference type="GO" id="GO:0005975">
    <property type="term" value="P:carbohydrate metabolic process"/>
    <property type="evidence" value="ECO:0007669"/>
    <property type="project" value="UniProtKB-UniRule"/>
</dbReference>
<feature type="domain" description="Glucosamine/galactosamine-6-phosphate isomerase" evidence="8">
    <location>
        <begin position="14"/>
        <end position="227"/>
    </location>
</feature>
<dbReference type="SUPFAM" id="SSF100950">
    <property type="entry name" value="NagB/RpiA/CoA transferase-like"/>
    <property type="match status" value="1"/>
</dbReference>
<evidence type="ECO:0000256" key="7">
    <source>
        <dbReference type="RuleBase" id="RU365095"/>
    </source>
</evidence>
<dbReference type="Proteomes" id="UP000198426">
    <property type="component" value="Unassembled WGS sequence"/>
</dbReference>
<dbReference type="GO" id="GO:0006098">
    <property type="term" value="P:pentose-phosphate shunt"/>
    <property type="evidence" value="ECO:0007669"/>
    <property type="project" value="UniProtKB-UniPathway"/>
</dbReference>
<dbReference type="AlphaFoldDB" id="A0A239EMD9"/>
<sequence length="229" mass="24795">MEGDPAMKFIEYPDRDLMMINLADRLSSELKNTLLTQDRATLCVPGGTTPGPAFDSLSASKLDWSRVTVLLGDERWVPEDHPRSNTRLVRKRLLVNQAASARLQSLYMDAPTPEDALEELGQQVEAVLPITVLLLGMGGDMHTASLFPGADRLEEALSDDAPPVMALRAEAAGEPRMTLTAPVLQGALSTHILITGPEKRAALEKARSLSPREAPVKAVLGDATVHWAE</sequence>
<dbReference type="NCBIfam" id="TIGR01198">
    <property type="entry name" value="pgl"/>
    <property type="match status" value="1"/>
</dbReference>
<dbReference type="EMBL" id="FZOY01000002">
    <property type="protein sequence ID" value="SNS45826.1"/>
    <property type="molecule type" value="Genomic_DNA"/>
</dbReference>
<dbReference type="PANTHER" id="PTHR11054:SF0">
    <property type="entry name" value="6-PHOSPHOGLUCONOLACTONASE"/>
    <property type="match status" value="1"/>
</dbReference>
<dbReference type="InterPro" id="IPR006148">
    <property type="entry name" value="Glc/Gal-6P_isomerase"/>
</dbReference>
<protein>
    <recommendedName>
        <fullName evidence="6 7">6-phosphogluconolactonase</fullName>
        <shortName evidence="7">6PGL</shortName>
        <ecNumber evidence="5 7">3.1.1.31</ecNumber>
    </recommendedName>
</protein>
<name>A0A239EMD9_9RHOB</name>
<dbReference type="UniPathway" id="UPA00115">
    <property type="reaction ID" value="UER00409"/>
</dbReference>
<proteinExistence type="inferred from homology"/>
<dbReference type="EC" id="3.1.1.31" evidence="5 7"/>
<dbReference type="Gene3D" id="3.40.50.1360">
    <property type="match status" value="1"/>
</dbReference>
<evidence type="ECO:0000259" key="8">
    <source>
        <dbReference type="Pfam" id="PF01182"/>
    </source>
</evidence>
<dbReference type="CDD" id="cd01400">
    <property type="entry name" value="6PGL"/>
    <property type="match status" value="1"/>
</dbReference>
<dbReference type="InterPro" id="IPR037171">
    <property type="entry name" value="NagB/RpiA_transferase-like"/>
</dbReference>
<keyword evidence="7" id="KW-0378">Hydrolase</keyword>
<evidence type="ECO:0000313" key="9">
    <source>
        <dbReference type="EMBL" id="SNS45826.1"/>
    </source>
</evidence>
<comment type="pathway">
    <text evidence="3 7">Carbohydrate degradation; pentose phosphate pathway; D-ribulose 5-phosphate from D-glucose 6-phosphate (oxidative stage): step 2/3.</text>
</comment>
<evidence type="ECO:0000256" key="6">
    <source>
        <dbReference type="ARBA" id="ARBA00020337"/>
    </source>
</evidence>
<evidence type="ECO:0000313" key="10">
    <source>
        <dbReference type="Proteomes" id="UP000198426"/>
    </source>
</evidence>
<gene>
    <name evidence="7" type="primary">pgl</name>
    <name evidence="9" type="ORF">SAMN05421757_102233</name>
</gene>
<comment type="similarity">
    <text evidence="4 7">Belongs to the glucosamine/galactosamine-6-phosphate isomerase family. 6-phosphogluconolactonase subfamily.</text>
</comment>
<dbReference type="Pfam" id="PF01182">
    <property type="entry name" value="Glucosamine_iso"/>
    <property type="match status" value="1"/>
</dbReference>
<evidence type="ECO:0000256" key="1">
    <source>
        <dbReference type="ARBA" id="ARBA00000832"/>
    </source>
</evidence>
<organism evidence="9 10">
    <name type="scientific">Tropicimonas sediminicola</name>
    <dbReference type="NCBI Taxonomy" id="1031541"/>
    <lineage>
        <taxon>Bacteria</taxon>
        <taxon>Pseudomonadati</taxon>
        <taxon>Pseudomonadota</taxon>
        <taxon>Alphaproteobacteria</taxon>
        <taxon>Rhodobacterales</taxon>
        <taxon>Roseobacteraceae</taxon>
        <taxon>Tropicimonas</taxon>
    </lineage>
</organism>
<evidence type="ECO:0000256" key="2">
    <source>
        <dbReference type="ARBA" id="ARBA00002681"/>
    </source>
</evidence>
<dbReference type="GO" id="GO:0017057">
    <property type="term" value="F:6-phosphogluconolactonase activity"/>
    <property type="evidence" value="ECO:0007669"/>
    <property type="project" value="UniProtKB-UniRule"/>
</dbReference>
<comment type="catalytic activity">
    <reaction evidence="1 7">
        <text>6-phospho-D-glucono-1,5-lactone + H2O = 6-phospho-D-gluconate + H(+)</text>
        <dbReference type="Rhea" id="RHEA:12556"/>
        <dbReference type="ChEBI" id="CHEBI:15377"/>
        <dbReference type="ChEBI" id="CHEBI:15378"/>
        <dbReference type="ChEBI" id="CHEBI:57955"/>
        <dbReference type="ChEBI" id="CHEBI:58759"/>
        <dbReference type="EC" id="3.1.1.31"/>
    </reaction>
</comment>
<dbReference type="PANTHER" id="PTHR11054">
    <property type="entry name" value="6-PHOSPHOGLUCONOLACTONASE"/>
    <property type="match status" value="1"/>
</dbReference>
<dbReference type="InterPro" id="IPR005900">
    <property type="entry name" value="6-phosphogluconolactonase_DevB"/>
</dbReference>
<dbReference type="InterPro" id="IPR039104">
    <property type="entry name" value="6PGL"/>
</dbReference>
<evidence type="ECO:0000256" key="3">
    <source>
        <dbReference type="ARBA" id="ARBA00004961"/>
    </source>
</evidence>
<comment type="function">
    <text evidence="2 7">Hydrolysis of 6-phosphogluconolactone to 6-phosphogluconate.</text>
</comment>
<reference evidence="9 10" key="1">
    <citation type="submission" date="2017-06" db="EMBL/GenBank/DDBJ databases">
        <authorList>
            <person name="Kim H.J."/>
            <person name="Triplett B.A."/>
        </authorList>
    </citation>
    <scope>NUCLEOTIDE SEQUENCE [LARGE SCALE GENOMIC DNA]</scope>
    <source>
        <strain evidence="9 10">DSM 29339</strain>
    </source>
</reference>